<evidence type="ECO:0000256" key="1">
    <source>
        <dbReference type="ARBA" id="ARBA00022801"/>
    </source>
</evidence>
<dbReference type="Proteomes" id="UP000199577">
    <property type="component" value="Unassembled WGS sequence"/>
</dbReference>
<dbReference type="Pfam" id="PF00300">
    <property type="entry name" value="His_Phos_1"/>
    <property type="match status" value="1"/>
</dbReference>
<keyword evidence="1" id="KW-0378">Hydrolase</keyword>
<dbReference type="InterPro" id="IPR029033">
    <property type="entry name" value="His_PPase_superfam"/>
</dbReference>
<dbReference type="OrthoDB" id="9810154at2"/>
<accession>A0A1I1E0V0</accession>
<reference evidence="2 3" key="1">
    <citation type="submission" date="2016-10" db="EMBL/GenBank/DDBJ databases">
        <authorList>
            <person name="de Groot N.N."/>
        </authorList>
    </citation>
    <scope>NUCLEOTIDE SEQUENCE [LARGE SCALE GENOMIC DNA]</scope>
    <source>
        <strain evidence="2 3">DSM 22900</strain>
    </source>
</reference>
<sequence>MAKHLFIIRHAKSDWSFNVDDIDRPLNTRGLSNAPEMARRLAAYVIQPGQLVSSPAKRAFATAEIFAQGLEMANQAIVVDDRIYEAHPDVLLQVVNGLDDHYQSIALFGHNPGMALFASYLTGQQCDHFPTCAIMHIGFDDTDQWAAVSGGSGVNRWFVYPKGGDWA</sequence>
<organism evidence="2 3">
    <name type="scientific">Parapedobacter composti</name>
    <dbReference type="NCBI Taxonomy" id="623281"/>
    <lineage>
        <taxon>Bacteria</taxon>
        <taxon>Pseudomonadati</taxon>
        <taxon>Bacteroidota</taxon>
        <taxon>Sphingobacteriia</taxon>
        <taxon>Sphingobacteriales</taxon>
        <taxon>Sphingobacteriaceae</taxon>
        <taxon>Parapedobacter</taxon>
    </lineage>
</organism>
<dbReference type="SUPFAM" id="SSF53254">
    <property type="entry name" value="Phosphoglycerate mutase-like"/>
    <property type="match status" value="1"/>
</dbReference>
<dbReference type="STRING" id="623281.SAMN05421747_10195"/>
<dbReference type="PANTHER" id="PTHR20935:SF1">
    <property type="entry name" value="SLL1549 PROTEIN"/>
    <property type="match status" value="1"/>
</dbReference>
<gene>
    <name evidence="2" type="ORF">SAMN05421747_10195</name>
</gene>
<dbReference type="InterPro" id="IPR013078">
    <property type="entry name" value="His_Pase_superF_clade-1"/>
</dbReference>
<dbReference type="EMBL" id="FOLL01000001">
    <property type="protein sequence ID" value="SFB78463.1"/>
    <property type="molecule type" value="Genomic_DNA"/>
</dbReference>
<evidence type="ECO:0000313" key="3">
    <source>
        <dbReference type="Proteomes" id="UP000199577"/>
    </source>
</evidence>
<dbReference type="Gene3D" id="3.40.50.1240">
    <property type="entry name" value="Phosphoglycerate mutase-like"/>
    <property type="match status" value="1"/>
</dbReference>
<evidence type="ECO:0000313" key="2">
    <source>
        <dbReference type="EMBL" id="SFB78463.1"/>
    </source>
</evidence>
<dbReference type="AlphaFoldDB" id="A0A1I1E0V0"/>
<name>A0A1I1E0V0_9SPHI</name>
<proteinExistence type="predicted"/>
<dbReference type="RefSeq" id="WP_090970000.1">
    <property type="nucleotide sequence ID" value="NZ_FOLL01000001.1"/>
</dbReference>
<dbReference type="InterPro" id="IPR051021">
    <property type="entry name" value="Mito_Ser/Thr_phosphatase"/>
</dbReference>
<keyword evidence="3" id="KW-1185">Reference proteome</keyword>
<dbReference type="PANTHER" id="PTHR20935">
    <property type="entry name" value="PHOSPHOGLYCERATE MUTASE-RELATED"/>
    <property type="match status" value="1"/>
</dbReference>
<dbReference type="CDD" id="cd07067">
    <property type="entry name" value="HP_PGM_like"/>
    <property type="match status" value="1"/>
</dbReference>
<dbReference type="GO" id="GO:0016787">
    <property type="term" value="F:hydrolase activity"/>
    <property type="evidence" value="ECO:0007669"/>
    <property type="project" value="UniProtKB-KW"/>
</dbReference>
<protein>
    <submittedName>
        <fullName evidence="2">Phosphohistidine phosphatase</fullName>
    </submittedName>
</protein>